<dbReference type="AlphaFoldDB" id="A0A2P7Q1L3"/>
<evidence type="ECO:0000313" key="2">
    <source>
        <dbReference type="EMBL" id="PSJ31837.1"/>
    </source>
</evidence>
<name>A0A2P7Q1L3_9FIRM</name>
<evidence type="ECO:0008006" key="4">
    <source>
        <dbReference type="Google" id="ProtNLM"/>
    </source>
</evidence>
<accession>A0A2P7Q1L3</accession>
<organism evidence="2 3">
    <name type="scientific">Peptostreptococcus russellii</name>
    <dbReference type="NCBI Taxonomy" id="215200"/>
    <lineage>
        <taxon>Bacteria</taxon>
        <taxon>Bacillati</taxon>
        <taxon>Bacillota</taxon>
        <taxon>Clostridia</taxon>
        <taxon>Peptostreptococcales</taxon>
        <taxon>Peptostreptococcaceae</taxon>
        <taxon>Peptostreptococcus</taxon>
    </lineage>
</organism>
<keyword evidence="1" id="KW-0812">Transmembrane</keyword>
<sequence>MFRFRVRTIILFVISIFIVAISSNYKSATELIYTNVINRFIREKLSFLSGQIAFPIGDILTIVFIVVFVYCMVTLIKKLLNTANIFNFLYKLFWMLVNTFSIVFFVYVILFGLNYHTPELSDVLIDKYNNKYATNVRVDVDNAKRVEVYNILVEKIKETRVLAKSKDNRFTTANILGASEQVQEGFRAISDTFPVLAGEYSNAKVSLKSPVFSFFGLDARHYILTNEISLNKSIPSEYLPFVIAKYMSYQRGVAREDEAIFYAYMACVNNSDPRVQYSGYLAALDHIVSTLRVYDKIDYNNLIVSLDPEIRKDLNKIESYRSRYSYGANAKDQFMNKFKRLNGDIRVEDLNYQVTNLISTYYSLFTY</sequence>
<dbReference type="Pfam" id="PF12725">
    <property type="entry name" value="DUF3810"/>
    <property type="match status" value="1"/>
</dbReference>
<keyword evidence="1" id="KW-1133">Transmembrane helix</keyword>
<evidence type="ECO:0000256" key="1">
    <source>
        <dbReference type="SAM" id="Phobius"/>
    </source>
</evidence>
<reference evidence="2" key="1">
    <citation type="thesis" date="2015" institute="Rutgers" country="The State University of New Jersey, 14 College Farm Rd., New Brunswick, NJ, USA">
        <title>Ammonia toxicity in bacteria and its implications for treatment of and resource recovery from highly nitrogenous organic wastes.</title>
        <authorList>
            <person name="Luther A.K."/>
        </authorList>
    </citation>
    <scope>NUCLEOTIDE SEQUENCE</scope>
    <source>
        <strain evidence="2">RT-10B</strain>
    </source>
</reference>
<dbReference type="Proteomes" id="UP000241434">
    <property type="component" value="Unassembled WGS sequence"/>
</dbReference>
<dbReference type="InterPro" id="IPR024294">
    <property type="entry name" value="DUF3810"/>
</dbReference>
<protein>
    <recommendedName>
        <fullName evidence="4">DUF3810 domain-containing protein</fullName>
    </recommendedName>
</protein>
<keyword evidence="3" id="KW-1185">Reference proteome</keyword>
<proteinExistence type="predicted"/>
<keyword evidence="1" id="KW-0472">Membrane</keyword>
<dbReference type="RefSeq" id="WP_170062447.1">
    <property type="nucleotide sequence ID" value="NZ_JYGE01000003.1"/>
</dbReference>
<feature type="transmembrane region" description="Helical" evidence="1">
    <location>
        <begin position="52"/>
        <end position="76"/>
    </location>
</feature>
<dbReference type="EMBL" id="JYGE01000003">
    <property type="protein sequence ID" value="PSJ31837.1"/>
    <property type="molecule type" value="Genomic_DNA"/>
</dbReference>
<evidence type="ECO:0000313" key="3">
    <source>
        <dbReference type="Proteomes" id="UP000241434"/>
    </source>
</evidence>
<comment type="caution">
    <text evidence="2">The sequence shown here is derived from an EMBL/GenBank/DDBJ whole genome shotgun (WGS) entry which is preliminary data.</text>
</comment>
<gene>
    <name evidence="2" type="ORF">UF10_04280</name>
</gene>
<feature type="transmembrane region" description="Helical" evidence="1">
    <location>
        <begin position="88"/>
        <end position="113"/>
    </location>
</feature>